<feature type="domain" description="VWFA" evidence="1">
    <location>
        <begin position="59"/>
        <end position="248"/>
    </location>
</feature>
<dbReference type="InterPro" id="IPR010607">
    <property type="entry name" value="DUF1194"/>
</dbReference>
<organism evidence="2 3">
    <name type="scientific">Nitrospirillum amazonense</name>
    <dbReference type="NCBI Taxonomy" id="28077"/>
    <lineage>
        <taxon>Bacteria</taxon>
        <taxon>Pseudomonadati</taxon>
        <taxon>Pseudomonadota</taxon>
        <taxon>Alphaproteobacteria</taxon>
        <taxon>Rhodospirillales</taxon>
        <taxon>Azospirillaceae</taxon>
        <taxon>Nitrospirillum</taxon>
    </lineage>
</organism>
<dbReference type="EMBL" id="VITT01000019">
    <property type="protein sequence ID" value="TWB52262.1"/>
    <property type="molecule type" value="Genomic_DNA"/>
</dbReference>
<dbReference type="CDD" id="cd00198">
    <property type="entry name" value="vWFA"/>
    <property type="match status" value="1"/>
</dbReference>
<dbReference type="Pfam" id="PF06707">
    <property type="entry name" value="DUF1194"/>
    <property type="match status" value="1"/>
</dbReference>
<dbReference type="InterPro" id="IPR036465">
    <property type="entry name" value="vWFA_dom_sf"/>
</dbReference>
<dbReference type="SUPFAM" id="SSF53300">
    <property type="entry name" value="vWA-like"/>
    <property type="match status" value="1"/>
</dbReference>
<proteinExistence type="predicted"/>
<dbReference type="Gene3D" id="3.40.50.410">
    <property type="entry name" value="von Willebrand factor, type A domain"/>
    <property type="match status" value="1"/>
</dbReference>
<protein>
    <submittedName>
        <fullName evidence="2">Uncharacterized protein DUF1194</fullName>
    </submittedName>
</protein>
<evidence type="ECO:0000313" key="2">
    <source>
        <dbReference type="EMBL" id="TWB52262.1"/>
    </source>
</evidence>
<dbReference type="OrthoDB" id="9792179at2"/>
<dbReference type="PROSITE" id="PS50234">
    <property type="entry name" value="VWFA"/>
    <property type="match status" value="1"/>
</dbReference>
<dbReference type="PROSITE" id="PS51318">
    <property type="entry name" value="TAT"/>
    <property type="match status" value="1"/>
</dbReference>
<evidence type="ECO:0000259" key="1">
    <source>
        <dbReference type="PROSITE" id="PS50234"/>
    </source>
</evidence>
<evidence type="ECO:0000313" key="3">
    <source>
        <dbReference type="Proteomes" id="UP000318050"/>
    </source>
</evidence>
<dbReference type="AlphaFoldDB" id="A0A560I028"/>
<dbReference type="InterPro" id="IPR002035">
    <property type="entry name" value="VWF_A"/>
</dbReference>
<dbReference type="InterPro" id="IPR006311">
    <property type="entry name" value="TAT_signal"/>
</dbReference>
<sequence length="253" mass="26076">MGRDVNKGGQGTAAPTRRALLAGMGAALAAPAMTGRAWARAGGARAEGARGGGTPVDLALVMAVDSSASISKVMLDFQLRGHAAAFRDKAVHQALAGGPKGKVAVQLALFSGPGTLTTLVPWTLLAGTQDALALADRIDEAPGVAMGGNTALGDCIVQAVRQLDACPYSADRRTIDLVSNGFNNGGIDPRSARAHAQAAGVDVNGLVILDEYDWLEPYYRENVVAGEDAFVITAANRHAFADAFLSKLVREVV</sequence>
<gene>
    <name evidence="2" type="ORF">FBZ92_119125</name>
</gene>
<dbReference type="Proteomes" id="UP000318050">
    <property type="component" value="Unassembled WGS sequence"/>
</dbReference>
<accession>A0A560I028</accession>
<name>A0A560I028_9PROT</name>
<comment type="caution">
    <text evidence="2">The sequence shown here is derived from an EMBL/GenBank/DDBJ whole genome shotgun (WGS) entry which is preliminary data.</text>
</comment>
<reference evidence="2 3" key="1">
    <citation type="submission" date="2019-06" db="EMBL/GenBank/DDBJ databases">
        <title>Genomic Encyclopedia of Type Strains, Phase IV (KMG-V): Genome sequencing to study the core and pangenomes of soil and plant-associated prokaryotes.</title>
        <authorList>
            <person name="Whitman W."/>
        </authorList>
    </citation>
    <scope>NUCLEOTIDE SEQUENCE [LARGE SCALE GENOMIC DNA]</scope>
    <source>
        <strain evidence="2 3">BR 11140</strain>
    </source>
</reference>